<feature type="binding site" evidence="3">
    <location>
        <position position="455"/>
    </location>
    <ligand>
        <name>L-glutamate</name>
        <dbReference type="ChEBI" id="CHEBI:29985"/>
    </ligand>
</feature>
<protein>
    <recommendedName>
        <fullName evidence="6">Gamma-glutamyltransferase</fullName>
    </recommendedName>
</protein>
<dbReference type="PANTHER" id="PTHR11686:SF9">
    <property type="entry name" value="RE13973P"/>
    <property type="match status" value="1"/>
</dbReference>
<organism evidence="4 5">
    <name type="scientific">Daphnia galeata</name>
    <dbReference type="NCBI Taxonomy" id="27404"/>
    <lineage>
        <taxon>Eukaryota</taxon>
        <taxon>Metazoa</taxon>
        <taxon>Ecdysozoa</taxon>
        <taxon>Arthropoda</taxon>
        <taxon>Crustacea</taxon>
        <taxon>Branchiopoda</taxon>
        <taxon>Diplostraca</taxon>
        <taxon>Cladocera</taxon>
        <taxon>Anomopoda</taxon>
        <taxon>Daphniidae</taxon>
        <taxon>Daphnia</taxon>
    </lineage>
</organism>
<dbReference type="OrthoDB" id="1081007at2759"/>
<sequence>MRLTGLTGVVVIVHQPVAGSSYNSQVCQLSISNQTIIIMESRSGYELAFTSSSESTPSRLGRYKTAAVSSDGAQCSDVGRDILQEGGNAVDAAIAALFCNGVVNPQSAGIGGGFHMTIYDPLTQMAHCLDAREVAPLAATENMFQSDPSLAKKGGLAVAVPGELAGYWAAHQRYGQLPWSRLVQPAVKLAENGVPVNRHLAHVLHREAQSIQDEPSMRFFVNETTGEILKLGETFKFPALAETLKQIASDGVGTFYDGPIGDMLIDDVRQRGGILTKEDLRQYRAEWVEPIQVKLKNNLTLYSHPPPGSGVLTAYIMRLLDAAGHLVIPATDGLSCGDHPVTYHRIAEAFKHAYAQRTKLGDPRFHPEVNQLTKLLISDTFVCETRLKMDDSVTFDDAEYYGALAHTPDDHGTSHVSVVDSNGMAVAVTSTINLHLGAGFASAQTGIILNNEMADFSSPSISFYGLPPSSTNTIQPGKRPLSSMTPVIVIDSSSGGVRLVVGAAGGIRITTSTVYAMIRNLWLGEDIKEAIDSPRFHHQLFPMTLNYEKSFPKEMVEELSSRGHRTSEEDTRGGAVYGISVRQTDDGVYYEANADYRKGGDVSGF</sequence>
<gene>
    <name evidence="4" type="ORF">DGAL_LOCUS1778</name>
</gene>
<dbReference type="Gene3D" id="3.60.20.40">
    <property type="match status" value="1"/>
</dbReference>
<evidence type="ECO:0000256" key="1">
    <source>
        <dbReference type="ARBA" id="ARBA00084097"/>
    </source>
</evidence>
<comment type="caution">
    <text evidence="4">The sequence shown here is derived from an EMBL/GenBank/DDBJ whole genome shotgun (WGS) entry which is preliminary data.</text>
</comment>
<dbReference type="Gene3D" id="1.10.246.130">
    <property type="match status" value="1"/>
</dbReference>
<feature type="binding site" evidence="3">
    <location>
        <begin position="431"/>
        <end position="433"/>
    </location>
    <ligand>
        <name>L-glutamate</name>
        <dbReference type="ChEBI" id="CHEBI:29985"/>
    </ligand>
</feature>
<dbReference type="Pfam" id="PF01019">
    <property type="entry name" value="G_glu_transpept"/>
    <property type="match status" value="1"/>
</dbReference>
<feature type="binding site" evidence="3">
    <location>
        <begin position="482"/>
        <end position="483"/>
    </location>
    <ligand>
        <name>L-glutamate</name>
        <dbReference type="ChEBI" id="CHEBI:29985"/>
    </ligand>
</feature>
<dbReference type="EMBL" id="CAKKLH010000023">
    <property type="protein sequence ID" value="CAH0099630.1"/>
    <property type="molecule type" value="Genomic_DNA"/>
</dbReference>
<keyword evidence="1" id="KW-0800">Toxin</keyword>
<dbReference type="FunFam" id="1.10.246.130:FF:000001">
    <property type="entry name" value="Gamma-glutamyltransferase 5 isoform 1"/>
    <property type="match status" value="1"/>
</dbReference>
<evidence type="ECO:0000256" key="3">
    <source>
        <dbReference type="PIRSR" id="PIRSR600101-2"/>
    </source>
</evidence>
<evidence type="ECO:0000313" key="4">
    <source>
        <dbReference type="EMBL" id="CAH0099630.1"/>
    </source>
</evidence>
<proteinExistence type="predicted"/>
<dbReference type="PANTHER" id="PTHR11686">
    <property type="entry name" value="GAMMA GLUTAMYL TRANSPEPTIDASE"/>
    <property type="match status" value="1"/>
</dbReference>
<keyword evidence="1" id="KW-1199">Hemostasis impairing toxin</keyword>
<keyword evidence="5" id="KW-1185">Reference proteome</keyword>
<dbReference type="NCBIfam" id="TIGR00066">
    <property type="entry name" value="g_glut_trans"/>
    <property type="match status" value="1"/>
</dbReference>
<dbReference type="InterPro" id="IPR043138">
    <property type="entry name" value="GGT_lsub"/>
</dbReference>
<feature type="binding site" evidence="3">
    <location>
        <position position="132"/>
    </location>
    <ligand>
        <name>L-glutamate</name>
        <dbReference type="ChEBI" id="CHEBI:29985"/>
    </ligand>
</feature>
<keyword evidence="1" id="KW-1202">Platelet aggregation activating toxin</keyword>
<feature type="active site" description="Nucleophile" evidence="2">
    <location>
        <position position="413"/>
    </location>
</feature>
<dbReference type="Proteomes" id="UP000789390">
    <property type="component" value="Unassembled WGS sequence"/>
</dbReference>
<evidence type="ECO:0008006" key="6">
    <source>
        <dbReference type="Google" id="ProtNLM"/>
    </source>
</evidence>
<dbReference type="SUPFAM" id="SSF56235">
    <property type="entry name" value="N-terminal nucleophile aminohydrolases (Ntn hydrolases)"/>
    <property type="match status" value="1"/>
</dbReference>
<accession>A0A8J2RHI8</accession>
<name>A0A8J2RHI8_9CRUS</name>
<dbReference type="InterPro" id="IPR043137">
    <property type="entry name" value="GGT_ssub_C"/>
</dbReference>
<dbReference type="AlphaFoldDB" id="A0A8J2RHI8"/>
<reference evidence="4" key="1">
    <citation type="submission" date="2021-11" db="EMBL/GenBank/DDBJ databases">
        <authorList>
            <person name="Schell T."/>
        </authorList>
    </citation>
    <scope>NUCLEOTIDE SEQUENCE</scope>
    <source>
        <strain evidence="4">M5</strain>
    </source>
</reference>
<dbReference type="GO" id="GO:0006751">
    <property type="term" value="P:glutathione catabolic process"/>
    <property type="evidence" value="ECO:0007669"/>
    <property type="project" value="InterPro"/>
</dbReference>
<evidence type="ECO:0000313" key="5">
    <source>
        <dbReference type="Proteomes" id="UP000789390"/>
    </source>
</evidence>
<feature type="binding site" evidence="3">
    <location>
        <position position="506"/>
    </location>
    <ligand>
        <name>L-glutamate</name>
        <dbReference type="ChEBI" id="CHEBI:29985"/>
    </ligand>
</feature>
<dbReference type="InterPro" id="IPR000101">
    <property type="entry name" value="GGT_peptidase"/>
</dbReference>
<dbReference type="GO" id="GO:0036374">
    <property type="term" value="F:glutathione hydrolase activity"/>
    <property type="evidence" value="ECO:0007669"/>
    <property type="project" value="InterPro"/>
</dbReference>
<dbReference type="InterPro" id="IPR029055">
    <property type="entry name" value="Ntn_hydrolases_N"/>
</dbReference>
<dbReference type="FunFam" id="3.60.20.40:FF:000001">
    <property type="entry name" value="Gamma-glutamyltranspeptidase 1"/>
    <property type="match status" value="1"/>
</dbReference>
<dbReference type="PRINTS" id="PR01210">
    <property type="entry name" value="GGTRANSPTASE"/>
</dbReference>
<dbReference type="GO" id="GO:0005886">
    <property type="term" value="C:plasma membrane"/>
    <property type="evidence" value="ECO:0007669"/>
    <property type="project" value="TreeGrafter"/>
</dbReference>
<evidence type="ECO:0000256" key="2">
    <source>
        <dbReference type="PIRSR" id="PIRSR600101-1"/>
    </source>
</evidence>